<protein>
    <submittedName>
        <fullName evidence="2">Uncharacterized protein</fullName>
    </submittedName>
</protein>
<sequence length="521" mass="59414">MPYFPYRKQFSRFGAIVIALMMVQEIMIAQPRFSTNPRNISPAARQGAPTDETTIENGQIKVGVSTAYGGSITYMAFLDSKGGKVQTTNMVNNPDLGRQIQIAIYGGPKDYSKNGDPGWVGLGWNPIQAGDVYGNPSQVVSIQKQSNQIYVKTIPKQFAYNNEPGESTIEHWIRLEGNVIKVHAKVVLSRTDKTQYAARQQEMPCMYLNSDYKTTWYYKGNTPFTNAPLDALKPTFPNNYVYGEASPTEPWMASVNDNGYGVGLYVPNNYEWKWGYFGDSGNNSEFSTSSSYVAATNFVLLDHNITHEWDYEFVLGHYNEIRQYVYTQPRPTSGPNYKFSSTRNGWYYYTARDSGWPINNKLHILLEDPENDHIKSPYFFWKGRDTPKMYIRGAFKTQSSSFRLSWRRIEDKVLDRDPNRYTEFPVINDGQMRTYVVDLSQNSNWLNYNIGQLELRSVSTAKGPDDWVELEWIAQSANGPSDTPDVKPPDPPDPNPPLVCQPGCIPIVVKKTRYIMANRKR</sequence>
<dbReference type="EMBL" id="JACWZY010000001">
    <property type="protein sequence ID" value="MBD2699395.1"/>
    <property type="molecule type" value="Genomic_DNA"/>
</dbReference>
<keyword evidence="3" id="KW-1185">Reference proteome</keyword>
<dbReference type="RefSeq" id="WP_190885238.1">
    <property type="nucleotide sequence ID" value="NZ_JACWZY010000001.1"/>
</dbReference>
<evidence type="ECO:0000313" key="2">
    <source>
        <dbReference type="EMBL" id="MBD2699395.1"/>
    </source>
</evidence>
<feature type="region of interest" description="Disordered" evidence="1">
    <location>
        <begin position="478"/>
        <end position="498"/>
    </location>
</feature>
<dbReference type="Proteomes" id="UP000598820">
    <property type="component" value="Unassembled WGS sequence"/>
</dbReference>
<name>A0A926XZY9_9BACT</name>
<gene>
    <name evidence="2" type="ORF">IC229_02015</name>
</gene>
<evidence type="ECO:0000256" key="1">
    <source>
        <dbReference type="SAM" id="MobiDB-lite"/>
    </source>
</evidence>
<reference evidence="2" key="1">
    <citation type="submission" date="2020-09" db="EMBL/GenBank/DDBJ databases">
        <authorList>
            <person name="Kim M.K."/>
        </authorList>
    </citation>
    <scope>NUCLEOTIDE SEQUENCE</scope>
    <source>
        <strain evidence="2">BT702</strain>
    </source>
</reference>
<accession>A0A926XZY9</accession>
<organism evidence="2 3">
    <name type="scientific">Spirosoma profusum</name>
    <dbReference type="NCBI Taxonomy" id="2771354"/>
    <lineage>
        <taxon>Bacteria</taxon>
        <taxon>Pseudomonadati</taxon>
        <taxon>Bacteroidota</taxon>
        <taxon>Cytophagia</taxon>
        <taxon>Cytophagales</taxon>
        <taxon>Cytophagaceae</taxon>
        <taxon>Spirosoma</taxon>
    </lineage>
</organism>
<dbReference type="AlphaFoldDB" id="A0A926XZY9"/>
<proteinExistence type="predicted"/>
<evidence type="ECO:0000313" key="3">
    <source>
        <dbReference type="Proteomes" id="UP000598820"/>
    </source>
</evidence>
<comment type="caution">
    <text evidence="2">The sequence shown here is derived from an EMBL/GenBank/DDBJ whole genome shotgun (WGS) entry which is preliminary data.</text>
</comment>